<evidence type="ECO:0000256" key="2">
    <source>
        <dbReference type="ARBA" id="ARBA00023002"/>
    </source>
</evidence>
<organism evidence="7 8">
    <name type="scientific">Gracilibacillus salitolerans</name>
    <dbReference type="NCBI Taxonomy" id="2663022"/>
    <lineage>
        <taxon>Bacteria</taxon>
        <taxon>Bacillati</taxon>
        <taxon>Bacillota</taxon>
        <taxon>Bacilli</taxon>
        <taxon>Bacillales</taxon>
        <taxon>Bacillaceae</taxon>
        <taxon>Gracilibacillus</taxon>
    </lineage>
</organism>
<reference evidence="7 8" key="1">
    <citation type="submission" date="2019-11" db="EMBL/GenBank/DDBJ databases">
        <title>Gracilibacillus salitolerans sp. nov., a moderate halophile isolated from a saline soil in northwest China.</title>
        <authorList>
            <person name="Gan L."/>
        </authorList>
    </citation>
    <scope>NUCLEOTIDE SEQUENCE [LARGE SCALE GENOMIC DNA]</scope>
    <source>
        <strain evidence="7 8">SCU50</strain>
    </source>
</reference>
<protein>
    <submittedName>
        <fullName evidence="7">NAD-binding protein</fullName>
    </submittedName>
</protein>
<feature type="domain" description="3-hydroxyisobutyrate dehydrogenase-like NAD-binding" evidence="6">
    <location>
        <begin position="172"/>
        <end position="290"/>
    </location>
</feature>
<dbReference type="InterPro" id="IPR006115">
    <property type="entry name" value="6PGDH_NADP-bd"/>
</dbReference>
<dbReference type="InterPro" id="IPR036291">
    <property type="entry name" value="NAD(P)-bd_dom_sf"/>
</dbReference>
<name>A0A5Q2TN03_9BACI</name>
<evidence type="ECO:0000313" key="7">
    <source>
        <dbReference type="EMBL" id="QGH36166.1"/>
    </source>
</evidence>
<dbReference type="SUPFAM" id="SSF51735">
    <property type="entry name" value="NAD(P)-binding Rossmann-fold domains"/>
    <property type="match status" value="1"/>
</dbReference>
<dbReference type="EMBL" id="CP045915">
    <property type="protein sequence ID" value="QGH36166.1"/>
    <property type="molecule type" value="Genomic_DNA"/>
</dbReference>
<dbReference type="GO" id="GO:0016491">
    <property type="term" value="F:oxidoreductase activity"/>
    <property type="evidence" value="ECO:0007669"/>
    <property type="project" value="UniProtKB-KW"/>
</dbReference>
<dbReference type="RefSeq" id="WP_153792341.1">
    <property type="nucleotide sequence ID" value="NZ_CP045915.1"/>
</dbReference>
<comment type="similarity">
    <text evidence="1">Belongs to the HIBADH-related family.</text>
</comment>
<proteinExistence type="inferred from homology"/>
<dbReference type="GO" id="GO:0016054">
    <property type="term" value="P:organic acid catabolic process"/>
    <property type="evidence" value="ECO:0007669"/>
    <property type="project" value="UniProtKB-ARBA"/>
</dbReference>
<feature type="domain" description="6-phosphogluconate dehydrogenase NADP-binding" evidence="5">
    <location>
        <begin position="11"/>
        <end position="169"/>
    </location>
</feature>
<dbReference type="InterPro" id="IPR015815">
    <property type="entry name" value="HIBADH-related"/>
</dbReference>
<evidence type="ECO:0000259" key="5">
    <source>
        <dbReference type="Pfam" id="PF03446"/>
    </source>
</evidence>
<accession>A0A5Q2TN03</accession>
<dbReference type="SUPFAM" id="SSF48179">
    <property type="entry name" value="6-phosphogluconate dehydrogenase C-terminal domain-like"/>
    <property type="match status" value="1"/>
</dbReference>
<evidence type="ECO:0000256" key="4">
    <source>
        <dbReference type="PIRSR" id="PIRSR000103-1"/>
    </source>
</evidence>
<dbReference type="InterPro" id="IPR008927">
    <property type="entry name" value="6-PGluconate_DH-like_C_sf"/>
</dbReference>
<dbReference type="GO" id="GO:0051287">
    <property type="term" value="F:NAD binding"/>
    <property type="evidence" value="ECO:0007669"/>
    <property type="project" value="InterPro"/>
</dbReference>
<dbReference type="Pfam" id="PF14833">
    <property type="entry name" value="NAD_binding_11"/>
    <property type="match status" value="1"/>
</dbReference>
<gene>
    <name evidence="7" type="ORF">GI584_19885</name>
</gene>
<evidence type="ECO:0000313" key="8">
    <source>
        <dbReference type="Proteomes" id="UP000339690"/>
    </source>
</evidence>
<dbReference type="KEGG" id="grc:GI584_19885"/>
<dbReference type="GO" id="GO:0050661">
    <property type="term" value="F:NADP binding"/>
    <property type="evidence" value="ECO:0007669"/>
    <property type="project" value="InterPro"/>
</dbReference>
<dbReference type="InterPro" id="IPR013328">
    <property type="entry name" value="6PGD_dom2"/>
</dbReference>
<evidence type="ECO:0000259" key="6">
    <source>
        <dbReference type="Pfam" id="PF14833"/>
    </source>
</evidence>
<dbReference type="AlphaFoldDB" id="A0A5Q2TN03"/>
<evidence type="ECO:0000256" key="3">
    <source>
        <dbReference type="ARBA" id="ARBA00023027"/>
    </source>
</evidence>
<dbReference type="PANTHER" id="PTHR43060:SF15">
    <property type="entry name" value="3-HYDROXYISOBUTYRATE DEHYDROGENASE-LIKE 1, MITOCHONDRIAL-RELATED"/>
    <property type="match status" value="1"/>
</dbReference>
<keyword evidence="3" id="KW-0520">NAD</keyword>
<dbReference type="Gene3D" id="3.40.50.720">
    <property type="entry name" value="NAD(P)-binding Rossmann-like Domain"/>
    <property type="match status" value="1"/>
</dbReference>
<dbReference type="PROSITE" id="PS00895">
    <property type="entry name" value="3_HYDROXYISOBUT_DH"/>
    <property type="match status" value="1"/>
</dbReference>
<evidence type="ECO:0000256" key="1">
    <source>
        <dbReference type="ARBA" id="ARBA00009080"/>
    </source>
</evidence>
<dbReference type="PIRSF" id="PIRSF000103">
    <property type="entry name" value="HIBADH"/>
    <property type="match status" value="1"/>
</dbReference>
<keyword evidence="8" id="KW-1185">Reference proteome</keyword>
<dbReference type="Pfam" id="PF03446">
    <property type="entry name" value="NAD_binding_2"/>
    <property type="match status" value="1"/>
</dbReference>
<dbReference type="Gene3D" id="1.10.1040.10">
    <property type="entry name" value="N-(1-d-carboxylethyl)-l-norvaline Dehydrogenase, domain 2"/>
    <property type="match status" value="1"/>
</dbReference>
<dbReference type="Proteomes" id="UP000339690">
    <property type="component" value="Chromosome"/>
</dbReference>
<dbReference type="InterPro" id="IPR029154">
    <property type="entry name" value="HIBADH-like_NADP-bd"/>
</dbReference>
<dbReference type="PANTHER" id="PTHR43060">
    <property type="entry name" value="3-HYDROXYISOBUTYRATE DEHYDROGENASE-LIKE 1, MITOCHONDRIAL-RELATED"/>
    <property type="match status" value="1"/>
</dbReference>
<feature type="active site" evidence="4">
    <location>
        <position position="178"/>
    </location>
</feature>
<keyword evidence="2" id="KW-0560">Oxidoreductase</keyword>
<sequence>MEPLHPNNTPIGFIGLGVMGASMARNLLKAGYCLNLYTRTKQKAMSLLSEGANWQGSPALVASNSNIIITMVGYPNDVEEVYFGENGILNHIRPYSYLIDMTTSSPLLAQKIENKAKEKNSFSLDAPVSGGDIGAKEGKLAIMVGGTKEVFETVLPIFKVIGTNIVYQGLAGAGQHTKMCNQIALASNMIGVCEALVYAEEAGLEPTTVLQSIETGAAGSWALSKLAPRIINGDFEPGFYVKHFIKDMDIALDQIKTMDFEAKGLLLSSSFYKELARLGRGNDGTQTLYKIINDRDRLSDL</sequence>
<dbReference type="InterPro" id="IPR002204">
    <property type="entry name" value="3-OH-isobutyrate_DH-rel_CS"/>
</dbReference>